<dbReference type="AlphaFoldDB" id="A0A212QQ84"/>
<dbReference type="Gene3D" id="3.40.50.150">
    <property type="entry name" value="Vaccinia Virus protein VP39"/>
    <property type="match status" value="1"/>
</dbReference>
<comment type="catalytic activity">
    <reaction evidence="1 7">
        <text>guanosine(46) in tRNA + S-adenosyl-L-methionine = N(7)-methylguanosine(46) in tRNA + S-adenosyl-L-homocysteine</text>
        <dbReference type="Rhea" id="RHEA:42708"/>
        <dbReference type="Rhea" id="RHEA-COMP:10188"/>
        <dbReference type="Rhea" id="RHEA-COMP:10189"/>
        <dbReference type="ChEBI" id="CHEBI:57856"/>
        <dbReference type="ChEBI" id="CHEBI:59789"/>
        <dbReference type="ChEBI" id="CHEBI:74269"/>
        <dbReference type="ChEBI" id="CHEBI:74480"/>
        <dbReference type="EC" id="2.1.1.33"/>
    </reaction>
</comment>
<keyword evidence="3 7" id="KW-0489">Methyltransferase</keyword>
<feature type="binding site" evidence="7">
    <location>
        <position position="124"/>
    </location>
    <ligand>
        <name>substrate</name>
    </ligand>
</feature>
<feature type="binding site" evidence="7">
    <location>
        <position position="45"/>
    </location>
    <ligand>
        <name>S-adenosyl-L-methionine</name>
        <dbReference type="ChEBI" id="CHEBI:59789"/>
    </ligand>
</feature>
<dbReference type="PANTHER" id="PTHR23417:SF14">
    <property type="entry name" value="PENTACOTRIPEPTIDE-REPEAT REGION OF PRORP DOMAIN-CONTAINING PROTEIN"/>
    <property type="match status" value="1"/>
</dbReference>
<dbReference type="InterPro" id="IPR003358">
    <property type="entry name" value="tRNA_(Gua-N-7)_MeTrfase_Trmb"/>
</dbReference>
<dbReference type="GO" id="GO:0008176">
    <property type="term" value="F:tRNA (guanine(46)-N7)-methyltransferase activity"/>
    <property type="evidence" value="ECO:0007669"/>
    <property type="project" value="UniProtKB-UniRule"/>
</dbReference>
<evidence type="ECO:0000313" key="8">
    <source>
        <dbReference type="EMBL" id="SNB61565.1"/>
    </source>
</evidence>
<dbReference type="SUPFAM" id="SSF53335">
    <property type="entry name" value="S-adenosyl-L-methionine-dependent methyltransferases"/>
    <property type="match status" value="1"/>
</dbReference>
<evidence type="ECO:0000256" key="1">
    <source>
        <dbReference type="ARBA" id="ARBA00000142"/>
    </source>
</evidence>
<dbReference type="InterPro" id="IPR055361">
    <property type="entry name" value="tRNA_methyltr_TrmB_bact"/>
</dbReference>
<dbReference type="NCBIfam" id="TIGR00091">
    <property type="entry name" value="tRNA (guanosine(46)-N7)-methyltransferase TrmB"/>
    <property type="match status" value="1"/>
</dbReference>
<dbReference type="EC" id="2.1.1.33" evidence="7"/>
<proteinExistence type="inferred from homology"/>
<dbReference type="InParanoid" id="A0A212QQ84"/>
<dbReference type="Proteomes" id="UP000197025">
    <property type="component" value="Unassembled WGS sequence"/>
</dbReference>
<organism evidence="8 9">
    <name type="scientific">Thermoflexus hugenholtzii JAD2</name>
    <dbReference type="NCBI Taxonomy" id="877466"/>
    <lineage>
        <taxon>Bacteria</taxon>
        <taxon>Bacillati</taxon>
        <taxon>Chloroflexota</taxon>
        <taxon>Thermoflexia</taxon>
        <taxon>Thermoflexales</taxon>
        <taxon>Thermoflexaceae</taxon>
        <taxon>Thermoflexus</taxon>
    </lineage>
</organism>
<keyword evidence="5 7" id="KW-0949">S-adenosyl-L-methionine</keyword>
<evidence type="ECO:0000256" key="4">
    <source>
        <dbReference type="ARBA" id="ARBA00022679"/>
    </source>
</evidence>
<gene>
    <name evidence="7" type="primary">trmB</name>
    <name evidence="8" type="ORF">SAMN02746019_00003370</name>
</gene>
<feature type="binding site" evidence="7">
    <location>
        <begin position="192"/>
        <end position="195"/>
    </location>
    <ligand>
        <name>substrate</name>
    </ligand>
</feature>
<dbReference type="EMBL" id="FYEK01000015">
    <property type="protein sequence ID" value="SNB61565.1"/>
    <property type="molecule type" value="Genomic_DNA"/>
</dbReference>
<keyword evidence="6 7" id="KW-0819">tRNA processing</keyword>
<comment type="function">
    <text evidence="2 7">Catalyzes the formation of N(7)-methylguanine at position 46 (m7G46) in tRNA.</text>
</comment>
<name>A0A212QQ84_9CHLR</name>
<comment type="pathway">
    <text evidence="7">tRNA modification; N(7)-methylguanine-tRNA biosynthesis.</text>
</comment>
<comment type="similarity">
    <text evidence="7">Belongs to the class I-like SAM-binding methyltransferase superfamily. TrmB family.</text>
</comment>
<evidence type="ECO:0000256" key="7">
    <source>
        <dbReference type="HAMAP-Rule" id="MF_01057"/>
    </source>
</evidence>
<comment type="caution">
    <text evidence="7">Lacks conserved residue(s) required for the propagation of feature annotation.</text>
</comment>
<evidence type="ECO:0000256" key="2">
    <source>
        <dbReference type="ARBA" id="ARBA00003015"/>
    </source>
</evidence>
<feature type="binding site" evidence="7">
    <location>
        <position position="120"/>
    </location>
    <ligand>
        <name>S-adenosyl-L-methionine</name>
        <dbReference type="ChEBI" id="CHEBI:59789"/>
    </ligand>
</feature>
<feature type="binding site" evidence="7">
    <location>
        <position position="97"/>
    </location>
    <ligand>
        <name>S-adenosyl-L-methionine</name>
        <dbReference type="ChEBI" id="CHEBI:59789"/>
    </ligand>
</feature>
<evidence type="ECO:0000313" key="9">
    <source>
        <dbReference type="Proteomes" id="UP000197025"/>
    </source>
</evidence>
<sequence length="343" mass="38304">MGDVDRIPPPRFQLGDPRWVLELRYLPWPVAWAACFGRPGPLHVELGFGDGAFLAALARRMPAANLVGVERALEPTRWALRRMRREGVENVRLVLGDAFAALAFLFEPGSIEGLYVNFPDPWPKARHHHRRLLTPGFLHLAAHRLQPGGLLTIATDDPDYALWIAEALRDTPGLESVFETPWVHALPGREPTRYERKALAAGRPCFYFVWRRSGAVPAPVLPRIMRGEASMPHRIWEGDPDLSQVAAQLRGRLWQDGETIWRVKGLYRAVEGEGLLIELLMAEGSWVETVALIFRPHGPGLWILKPAEIGGLRPTLALKMGVQRIAQAIEEATPGLRVVSSTI</sequence>
<dbReference type="GO" id="GO:0043527">
    <property type="term" value="C:tRNA methyltransferase complex"/>
    <property type="evidence" value="ECO:0007669"/>
    <property type="project" value="TreeGrafter"/>
</dbReference>
<dbReference type="FunCoup" id="A0A212QQ84">
    <property type="interactions" value="281"/>
</dbReference>
<feature type="binding site" evidence="7">
    <location>
        <position position="70"/>
    </location>
    <ligand>
        <name>S-adenosyl-L-methionine</name>
        <dbReference type="ChEBI" id="CHEBI:59789"/>
    </ligand>
</feature>
<evidence type="ECO:0000256" key="3">
    <source>
        <dbReference type="ARBA" id="ARBA00022603"/>
    </source>
</evidence>
<keyword evidence="9" id="KW-1185">Reference proteome</keyword>
<evidence type="ECO:0000256" key="6">
    <source>
        <dbReference type="ARBA" id="ARBA00022694"/>
    </source>
</evidence>
<feature type="binding site" evidence="7">
    <location>
        <position position="156"/>
    </location>
    <ligand>
        <name>substrate</name>
    </ligand>
</feature>
<accession>A0A212QQ84</accession>
<protein>
    <recommendedName>
        <fullName evidence="7">tRNA (guanine-N(7)-)-methyltransferase</fullName>
        <ecNumber evidence="7">2.1.1.33</ecNumber>
    </recommendedName>
    <alternativeName>
        <fullName evidence="7">tRNA (guanine(46)-N(7))-methyltransferase</fullName>
    </alternativeName>
    <alternativeName>
        <fullName evidence="7">tRNA(m7G46)-methyltransferase</fullName>
    </alternativeName>
</protein>
<dbReference type="HAMAP" id="MF_01057">
    <property type="entry name" value="tRNA_methyltr_TrmB"/>
    <property type="match status" value="1"/>
</dbReference>
<dbReference type="PROSITE" id="PS51625">
    <property type="entry name" value="SAM_MT_TRMB"/>
    <property type="match status" value="1"/>
</dbReference>
<dbReference type="CDD" id="cd02440">
    <property type="entry name" value="AdoMet_MTases"/>
    <property type="match status" value="1"/>
</dbReference>
<dbReference type="PROSITE" id="PS51257">
    <property type="entry name" value="PROKAR_LIPOPROTEIN"/>
    <property type="match status" value="1"/>
</dbReference>
<evidence type="ECO:0000256" key="5">
    <source>
        <dbReference type="ARBA" id="ARBA00022691"/>
    </source>
</evidence>
<dbReference type="UniPathway" id="UPA00989"/>
<dbReference type="PANTHER" id="PTHR23417">
    <property type="entry name" value="3-DEOXY-D-MANNO-OCTULOSONIC-ACID TRANSFERASE/TRNA GUANINE-N 7 - -METHYLTRANSFERASE"/>
    <property type="match status" value="1"/>
</dbReference>
<dbReference type="InterPro" id="IPR029063">
    <property type="entry name" value="SAM-dependent_MTases_sf"/>
</dbReference>
<dbReference type="Pfam" id="PF02390">
    <property type="entry name" value="Methyltransf_4"/>
    <property type="match status" value="1"/>
</dbReference>
<keyword evidence="4 7" id="KW-0808">Transferase</keyword>
<reference evidence="9" key="1">
    <citation type="submission" date="2017-06" db="EMBL/GenBank/DDBJ databases">
        <authorList>
            <person name="Varghese N."/>
            <person name="Submissions S."/>
        </authorList>
    </citation>
    <scope>NUCLEOTIDE SEQUENCE [LARGE SCALE GENOMIC DNA]</scope>
    <source>
        <strain evidence="9">JAD2</strain>
    </source>
</reference>